<evidence type="ECO:0000313" key="2">
    <source>
        <dbReference type="Proteomes" id="UP000235589"/>
    </source>
</evidence>
<name>A0A2K9P167_9FIRM</name>
<proteinExistence type="predicted"/>
<gene>
    <name evidence="1" type="ORF">B9O19_00840</name>
</gene>
<organism evidence="1 2">
    <name type="scientific">Monoglobus pectinilyticus</name>
    <dbReference type="NCBI Taxonomy" id="1981510"/>
    <lineage>
        <taxon>Bacteria</taxon>
        <taxon>Bacillati</taxon>
        <taxon>Bacillota</taxon>
        <taxon>Clostridia</taxon>
        <taxon>Monoglobales</taxon>
        <taxon>Monoglobaceae</taxon>
        <taxon>Monoglobus</taxon>
    </lineage>
</organism>
<sequence>MGRPTDNPKNTSIKFKADDETVSMLKECSKLLEVSQAEILRRGVHRIYDDLKK</sequence>
<accession>A0A2K9P167</accession>
<dbReference type="Proteomes" id="UP000235589">
    <property type="component" value="Chromosome"/>
</dbReference>
<reference evidence="1 2" key="1">
    <citation type="submission" date="2017-04" db="EMBL/GenBank/DDBJ databases">
        <title>Monoglobus pectinilyticus 14 draft genome.</title>
        <authorList>
            <person name="Kim C."/>
            <person name="Rosendale D.I."/>
            <person name="Kelly W.J."/>
            <person name="Tannock G.W."/>
            <person name="Patchett M.L."/>
            <person name="Jordens J.Z."/>
        </authorList>
    </citation>
    <scope>NUCLEOTIDE SEQUENCE [LARGE SCALE GENOMIC DNA]</scope>
    <source>
        <strain evidence="1 2">14</strain>
    </source>
</reference>
<dbReference type="EMBL" id="CP020991">
    <property type="protein sequence ID" value="AUO19017.1"/>
    <property type="molecule type" value="Genomic_DNA"/>
</dbReference>
<evidence type="ECO:0008006" key="3">
    <source>
        <dbReference type="Google" id="ProtNLM"/>
    </source>
</evidence>
<protein>
    <recommendedName>
        <fullName evidence="3">CopG family transcriptional regulator</fullName>
    </recommendedName>
</protein>
<dbReference type="KEGG" id="mpec:B9O19_00840"/>
<dbReference type="RefSeq" id="WP_412250582.1">
    <property type="nucleotide sequence ID" value="NZ_JBKUFC010000005.1"/>
</dbReference>
<dbReference type="AlphaFoldDB" id="A0A2K9P167"/>
<keyword evidence="2" id="KW-1185">Reference proteome</keyword>
<evidence type="ECO:0000313" key="1">
    <source>
        <dbReference type="EMBL" id="AUO19017.1"/>
    </source>
</evidence>